<feature type="domain" description="PH" evidence="8">
    <location>
        <begin position="321"/>
        <end position="421"/>
    </location>
</feature>
<dbReference type="AlphaFoldDB" id="A0A1W0A0L1"/>
<evidence type="ECO:0000313" key="9">
    <source>
        <dbReference type="EMBL" id="OQS03560.1"/>
    </source>
</evidence>
<evidence type="ECO:0000313" key="10">
    <source>
        <dbReference type="Proteomes" id="UP000243217"/>
    </source>
</evidence>
<dbReference type="InterPro" id="IPR011993">
    <property type="entry name" value="PH-like_dom_sf"/>
</dbReference>
<evidence type="ECO:0000256" key="1">
    <source>
        <dbReference type="ARBA" id="ARBA00004141"/>
    </source>
</evidence>
<dbReference type="GO" id="GO:0005789">
    <property type="term" value="C:endoplasmic reticulum membrane"/>
    <property type="evidence" value="ECO:0007669"/>
    <property type="project" value="TreeGrafter"/>
</dbReference>
<evidence type="ECO:0000256" key="4">
    <source>
        <dbReference type="ARBA" id="ARBA00022989"/>
    </source>
</evidence>
<keyword evidence="3 7" id="KW-0812">Transmembrane</keyword>
<dbReference type="GO" id="GO:0000139">
    <property type="term" value="C:Golgi membrane"/>
    <property type="evidence" value="ECO:0007669"/>
    <property type="project" value="TreeGrafter"/>
</dbReference>
<evidence type="ECO:0000256" key="7">
    <source>
        <dbReference type="SAM" id="Phobius"/>
    </source>
</evidence>
<evidence type="ECO:0000256" key="6">
    <source>
        <dbReference type="SAM" id="MobiDB-lite"/>
    </source>
</evidence>
<dbReference type="InterPro" id="IPR037185">
    <property type="entry name" value="EmrE-like"/>
</dbReference>
<evidence type="ECO:0000256" key="3">
    <source>
        <dbReference type="ARBA" id="ARBA00022692"/>
    </source>
</evidence>
<dbReference type="Pfam" id="PF00169">
    <property type="entry name" value="PH"/>
    <property type="match status" value="1"/>
</dbReference>
<feature type="transmembrane region" description="Helical" evidence="7">
    <location>
        <begin position="130"/>
        <end position="146"/>
    </location>
</feature>
<dbReference type="FunFam" id="2.30.29.30:FF:000286">
    <property type="entry name" value="PH-protein kinase domain containing protein"/>
    <property type="match status" value="1"/>
</dbReference>
<feature type="transmembrane region" description="Helical" evidence="7">
    <location>
        <begin position="6"/>
        <end position="24"/>
    </location>
</feature>
<dbReference type="PANTHER" id="PTHR10778:SF18">
    <property type="entry name" value="SUGAR PHOSPHATE TRANSPORTER DOMAIN-CONTAINING PROTEIN"/>
    <property type="match status" value="1"/>
</dbReference>
<accession>A0A1W0A0L1</accession>
<feature type="transmembrane region" description="Helical" evidence="7">
    <location>
        <begin position="44"/>
        <end position="64"/>
    </location>
</feature>
<gene>
    <name evidence="9" type="ORF">THRCLA_04120</name>
</gene>
<comment type="subcellular location">
    <subcellularLocation>
        <location evidence="1">Membrane</location>
        <topology evidence="1">Multi-pass membrane protein</topology>
    </subcellularLocation>
</comment>
<protein>
    <submittedName>
        <fullName evidence="9">Drug/Metabolite Transporter (DMT) Superfamily</fullName>
    </submittedName>
</protein>
<comment type="caution">
    <text evidence="9">The sequence shown here is derived from an EMBL/GenBank/DDBJ whole genome shotgun (WGS) entry which is preliminary data.</text>
</comment>
<dbReference type="EMBL" id="JNBS01000846">
    <property type="protein sequence ID" value="OQS03560.1"/>
    <property type="molecule type" value="Genomic_DNA"/>
</dbReference>
<dbReference type="OrthoDB" id="1601at2759"/>
<dbReference type="Pfam" id="PF08449">
    <property type="entry name" value="UAA"/>
    <property type="match status" value="1"/>
</dbReference>
<dbReference type="PANTHER" id="PTHR10778">
    <property type="entry name" value="SOLUTE CARRIER FAMILY 35 MEMBER B"/>
    <property type="match status" value="1"/>
</dbReference>
<dbReference type="SUPFAM" id="SSF50729">
    <property type="entry name" value="PH domain-like"/>
    <property type="match status" value="1"/>
</dbReference>
<keyword evidence="4 7" id="KW-1133">Transmembrane helix</keyword>
<dbReference type="SMART" id="SM00233">
    <property type="entry name" value="PH"/>
    <property type="match status" value="1"/>
</dbReference>
<dbReference type="Proteomes" id="UP000243217">
    <property type="component" value="Unassembled WGS sequence"/>
</dbReference>
<feature type="region of interest" description="Disordered" evidence="6">
    <location>
        <begin position="423"/>
        <end position="459"/>
    </location>
</feature>
<name>A0A1W0A0L1_9STRA</name>
<feature type="transmembrane region" description="Helical" evidence="7">
    <location>
        <begin position="229"/>
        <end position="248"/>
    </location>
</feature>
<feature type="transmembrane region" description="Helical" evidence="7">
    <location>
        <begin position="268"/>
        <end position="294"/>
    </location>
</feature>
<keyword evidence="2" id="KW-0813">Transport</keyword>
<dbReference type="InterPro" id="IPR013657">
    <property type="entry name" value="SCL35B1-4/HUT1"/>
</dbReference>
<dbReference type="GO" id="GO:0005459">
    <property type="term" value="F:UDP-galactose transmembrane transporter activity"/>
    <property type="evidence" value="ECO:0007669"/>
    <property type="project" value="TreeGrafter"/>
</dbReference>
<keyword evidence="5 7" id="KW-0472">Membrane</keyword>
<proteinExistence type="predicted"/>
<dbReference type="CDD" id="cd00821">
    <property type="entry name" value="PH"/>
    <property type="match status" value="1"/>
</dbReference>
<feature type="transmembrane region" description="Helical" evidence="7">
    <location>
        <begin position="158"/>
        <end position="177"/>
    </location>
</feature>
<evidence type="ECO:0000256" key="2">
    <source>
        <dbReference type="ARBA" id="ARBA00022448"/>
    </source>
</evidence>
<evidence type="ECO:0000256" key="5">
    <source>
        <dbReference type="ARBA" id="ARBA00023136"/>
    </source>
</evidence>
<dbReference type="Gene3D" id="2.30.29.30">
    <property type="entry name" value="Pleckstrin-homology domain (PH domain)/Phosphotyrosine-binding domain (PTB)"/>
    <property type="match status" value="1"/>
</dbReference>
<reference evidence="9 10" key="1">
    <citation type="journal article" date="2014" name="Genome Biol. Evol.">
        <title>The secreted proteins of Achlya hypogyna and Thraustotheca clavata identify the ancestral oomycete secretome and reveal gene acquisitions by horizontal gene transfer.</title>
        <authorList>
            <person name="Misner I."/>
            <person name="Blouin N."/>
            <person name="Leonard G."/>
            <person name="Richards T.A."/>
            <person name="Lane C.E."/>
        </authorList>
    </citation>
    <scope>NUCLEOTIDE SEQUENCE [LARGE SCALE GENOMIC DNA]</scope>
    <source>
        <strain evidence="9 10">ATCC 34112</strain>
    </source>
</reference>
<dbReference type="InterPro" id="IPR001849">
    <property type="entry name" value="PH_domain"/>
</dbReference>
<keyword evidence="10" id="KW-1185">Reference proteome</keyword>
<dbReference type="GO" id="GO:0005460">
    <property type="term" value="F:UDP-glucose transmembrane transporter activity"/>
    <property type="evidence" value="ECO:0007669"/>
    <property type="project" value="TreeGrafter"/>
</dbReference>
<sequence>MSSISHLAVCVSGIYVCYLSYGIFQEKIFKYRDADGNKFTATLFLLCVQCIMNSLVAYAATFIWKPVNKAVPLQPFAFSAFAYLGAMLCSNEALKHVSYPTQALGKSCKMIPVMLMGVLIGRKKYALKEYISVFLITVGIVVFQLGKAASPSKQAQENSYYGLGLLFLSLTLDGITGPNQEFLSATYKPSVHQQMLNTNLWAVVYTAIGCIVTGQGIVGLNFCLGNPEIYSALFFFSVCSALGQNFIYFTIQRFSALTCTTITTTRKFFTILASVLVFGNALSYESWLGVAIVFTGPPRVVMKLLVTVKGVLENISVWNMTSLKEGYLTKRSASSKLITNWRKRYFRLEDKQLVYFEKKEDTEPSRSTPLGPESVLSRTNDKGYKLCFMIKATPTSENFYVQASTEEELKEWVDAITQVVGKVVDEGKDENEDGPKEAQGKPTEVEVVETPAAETKESE</sequence>
<feature type="transmembrane region" description="Helical" evidence="7">
    <location>
        <begin position="198"/>
        <end position="217"/>
    </location>
</feature>
<organism evidence="9 10">
    <name type="scientific">Thraustotheca clavata</name>
    <dbReference type="NCBI Taxonomy" id="74557"/>
    <lineage>
        <taxon>Eukaryota</taxon>
        <taxon>Sar</taxon>
        <taxon>Stramenopiles</taxon>
        <taxon>Oomycota</taxon>
        <taxon>Saprolegniomycetes</taxon>
        <taxon>Saprolegniales</taxon>
        <taxon>Achlyaceae</taxon>
        <taxon>Thraustotheca</taxon>
    </lineage>
</organism>
<dbReference type="SUPFAM" id="SSF103481">
    <property type="entry name" value="Multidrug resistance efflux transporter EmrE"/>
    <property type="match status" value="2"/>
</dbReference>
<dbReference type="PROSITE" id="PS50003">
    <property type="entry name" value="PH_DOMAIN"/>
    <property type="match status" value="1"/>
</dbReference>
<evidence type="ECO:0000259" key="8">
    <source>
        <dbReference type="PROSITE" id="PS50003"/>
    </source>
</evidence>